<dbReference type="Proteomes" id="UP000009881">
    <property type="component" value="Unassembled WGS sequence"/>
</dbReference>
<evidence type="ECO:0000256" key="1">
    <source>
        <dbReference type="ARBA" id="ARBA00007198"/>
    </source>
</evidence>
<evidence type="ECO:0000313" key="3">
    <source>
        <dbReference type="EMBL" id="EKV26458.1"/>
    </source>
</evidence>
<protein>
    <submittedName>
        <fullName evidence="3">Nitrogenase-associated protein NifO</fullName>
    </submittedName>
</protein>
<dbReference type="STRING" id="1238182.C882_2750"/>
<proteinExistence type="inferred from homology"/>
<dbReference type="EMBL" id="ANHY01000030">
    <property type="protein sequence ID" value="EKV26458.1"/>
    <property type="molecule type" value="Genomic_DNA"/>
</dbReference>
<dbReference type="PANTHER" id="PTHR30041:SF8">
    <property type="entry name" value="PROTEIN YFFB"/>
    <property type="match status" value="1"/>
</dbReference>
<dbReference type="PANTHER" id="PTHR30041">
    <property type="entry name" value="ARSENATE REDUCTASE"/>
    <property type="match status" value="1"/>
</dbReference>
<dbReference type="eggNOG" id="COG1393">
    <property type="taxonomic scope" value="Bacteria"/>
</dbReference>
<dbReference type="AlphaFoldDB" id="K9H758"/>
<gene>
    <name evidence="3" type="ORF">C882_2750</name>
</gene>
<dbReference type="PROSITE" id="PS51353">
    <property type="entry name" value="ARSC"/>
    <property type="match status" value="1"/>
</dbReference>
<accession>K9H758</accession>
<dbReference type="InterPro" id="IPR006503">
    <property type="entry name" value="Nase-assoc"/>
</dbReference>
<sequence length="198" mass="22067">MHIFWAQARQGLLSHHFSGYQGCRHADASTVPSVPPGSTGDDAARLMMKETRSMAHIVFYGKPDCPANARQRKQLEAAGHTLEVRDLTAEPWTAETLRPFFSSRPVNTWLNKLHPKVRTNAIDPDAQTPDKALEHMIADPTLIRRPLMAAKGEMRFGFDPVAVDDWIGLRAKADGQSCDEKHAQGRCDHGHHQFPKAS</sequence>
<comment type="caution">
    <text evidence="3">The sequence shown here is derived from an EMBL/GenBank/DDBJ whole genome shotgun (WGS) entry which is preliminary data.</text>
</comment>
<comment type="similarity">
    <text evidence="1 2">Belongs to the ArsC family.</text>
</comment>
<evidence type="ECO:0000256" key="2">
    <source>
        <dbReference type="PROSITE-ProRule" id="PRU01282"/>
    </source>
</evidence>
<organism evidence="3 4">
    <name type="scientific">Caenispirillum salinarum AK4</name>
    <dbReference type="NCBI Taxonomy" id="1238182"/>
    <lineage>
        <taxon>Bacteria</taxon>
        <taxon>Pseudomonadati</taxon>
        <taxon>Pseudomonadota</taxon>
        <taxon>Alphaproteobacteria</taxon>
        <taxon>Rhodospirillales</taxon>
        <taxon>Novispirillaceae</taxon>
        <taxon>Caenispirillum</taxon>
    </lineage>
</organism>
<name>K9H758_9PROT</name>
<evidence type="ECO:0000313" key="4">
    <source>
        <dbReference type="Proteomes" id="UP000009881"/>
    </source>
</evidence>
<dbReference type="SUPFAM" id="SSF52833">
    <property type="entry name" value="Thioredoxin-like"/>
    <property type="match status" value="1"/>
</dbReference>
<dbReference type="NCBIfam" id="TIGR01616">
    <property type="entry name" value="nitro_assoc"/>
    <property type="match status" value="1"/>
</dbReference>
<dbReference type="Gene3D" id="3.40.30.10">
    <property type="entry name" value="Glutaredoxin"/>
    <property type="match status" value="1"/>
</dbReference>
<dbReference type="InterPro" id="IPR006660">
    <property type="entry name" value="Arsenate_reductase-like"/>
</dbReference>
<dbReference type="Pfam" id="PF03960">
    <property type="entry name" value="ArsC"/>
    <property type="match status" value="1"/>
</dbReference>
<dbReference type="InterPro" id="IPR036249">
    <property type="entry name" value="Thioredoxin-like_sf"/>
</dbReference>
<keyword evidence="4" id="KW-1185">Reference proteome</keyword>
<reference evidence="3 4" key="1">
    <citation type="journal article" date="2013" name="Genome Announc.">
        <title>Draft Genome Sequence of an Alphaproteobacterium, Caenispirillum salinarum AK4(T), Isolated from a Solar Saltern.</title>
        <authorList>
            <person name="Khatri I."/>
            <person name="Singh A."/>
            <person name="Korpole S."/>
            <person name="Pinnaka A.K."/>
            <person name="Subramanian S."/>
        </authorList>
    </citation>
    <scope>NUCLEOTIDE SEQUENCE [LARGE SCALE GENOMIC DNA]</scope>
    <source>
        <strain evidence="3 4">AK4</strain>
    </source>
</reference>